<accession>M3F0X0</accession>
<dbReference type="CDD" id="cd03024">
    <property type="entry name" value="DsbA_FrnE"/>
    <property type="match status" value="1"/>
</dbReference>
<dbReference type="EMBL" id="KB405067">
    <property type="protein sequence ID" value="EMF55138.1"/>
    <property type="molecule type" value="Genomic_DNA"/>
</dbReference>
<evidence type="ECO:0000313" key="3">
    <source>
        <dbReference type="Proteomes" id="UP000030760"/>
    </source>
</evidence>
<name>M3F0X0_9ACTN</name>
<feature type="domain" description="DSBA-like thioredoxin" evidence="1">
    <location>
        <begin position="39"/>
        <end position="243"/>
    </location>
</feature>
<gene>
    <name evidence="2" type="ORF">SBD_2451</name>
</gene>
<evidence type="ECO:0000259" key="1">
    <source>
        <dbReference type="Pfam" id="PF01323"/>
    </source>
</evidence>
<dbReference type="GO" id="GO:0016491">
    <property type="term" value="F:oxidoreductase activity"/>
    <property type="evidence" value="ECO:0007669"/>
    <property type="project" value="InterPro"/>
</dbReference>
<dbReference type="Gene3D" id="3.40.30.10">
    <property type="entry name" value="Glutaredoxin"/>
    <property type="match status" value="1"/>
</dbReference>
<dbReference type="InterPro" id="IPR036249">
    <property type="entry name" value="Thioredoxin-like_sf"/>
</dbReference>
<sequence length="274" mass="29664">MTGDGRGREWAELLERSPIVEAGAVSVPADLERADTMRVEIWSDIACPWCYVGKARFEKALAAFPHRDGVEVVHRSFELDPGRAKDDIQPVLTMLSKKYGMSEAQAQAGEHNLREQAGAEGLAYRAEGRDHGSTFDMHRLLHLAKEQGRQSELLQAFYRANFAEERSVYADADEYLVELAVAAGLEESAVRTVLADSGAYADAVRADEREAAELGANGVPFFVLDRTYGVSGAQPAEVFERALTQAWGKRPAPLKVVAAGGADACGPDGCAVPQ</sequence>
<dbReference type="AlphaFoldDB" id="M3F0X0"/>
<organism evidence="2 3">
    <name type="scientific">Streptomyces bottropensis ATCC 25435</name>
    <dbReference type="NCBI Taxonomy" id="1054862"/>
    <lineage>
        <taxon>Bacteria</taxon>
        <taxon>Bacillati</taxon>
        <taxon>Actinomycetota</taxon>
        <taxon>Actinomycetes</taxon>
        <taxon>Kitasatosporales</taxon>
        <taxon>Streptomycetaceae</taxon>
        <taxon>Streptomyces</taxon>
    </lineage>
</organism>
<reference evidence="3" key="1">
    <citation type="journal article" date="2013" name="Genome Announc.">
        <title>Draft Genome Sequence of Streptomyces bottropensis ATCC 25435, a Bottromycin-Producing Actinomycete.</title>
        <authorList>
            <person name="Zhang H."/>
            <person name="Zhou W."/>
            <person name="Zhuang Y."/>
            <person name="Liang X."/>
            <person name="Liu T."/>
        </authorList>
    </citation>
    <scope>NUCLEOTIDE SEQUENCE [LARGE SCALE GENOMIC DNA]</scope>
    <source>
        <strain evidence="3">ATCC 25435</strain>
    </source>
</reference>
<dbReference type="Pfam" id="PF01323">
    <property type="entry name" value="DSBA"/>
    <property type="match status" value="1"/>
</dbReference>
<dbReference type="PANTHER" id="PTHR13887:SF41">
    <property type="entry name" value="THIOREDOXIN SUPERFAMILY PROTEIN"/>
    <property type="match status" value="1"/>
</dbReference>
<protein>
    <recommendedName>
        <fullName evidence="1">DSBA-like thioredoxin domain-containing protein</fullName>
    </recommendedName>
</protein>
<dbReference type="PANTHER" id="PTHR13887">
    <property type="entry name" value="GLUTATHIONE S-TRANSFERASE KAPPA"/>
    <property type="match status" value="1"/>
</dbReference>
<proteinExistence type="predicted"/>
<dbReference type="InterPro" id="IPR001853">
    <property type="entry name" value="DSBA-like_thioredoxin_dom"/>
</dbReference>
<dbReference type="Proteomes" id="UP000030760">
    <property type="component" value="Unassembled WGS sequence"/>
</dbReference>
<evidence type="ECO:0000313" key="2">
    <source>
        <dbReference type="EMBL" id="EMF55138.1"/>
    </source>
</evidence>
<dbReference type="SUPFAM" id="SSF52833">
    <property type="entry name" value="Thioredoxin-like"/>
    <property type="match status" value="1"/>
</dbReference>